<feature type="compositionally biased region" description="Basic and acidic residues" evidence="3">
    <location>
        <begin position="68"/>
        <end position="77"/>
    </location>
</feature>
<dbReference type="GO" id="GO:0006281">
    <property type="term" value="P:DNA repair"/>
    <property type="evidence" value="ECO:0007669"/>
    <property type="project" value="InterPro"/>
</dbReference>
<dbReference type="STRING" id="4999.A0A1Y1UGQ1"/>
<feature type="region of interest" description="Disordered" evidence="3">
    <location>
        <begin position="17"/>
        <end position="176"/>
    </location>
</feature>
<gene>
    <name evidence="4" type="ORF">BD324DRAFT_681456</name>
</gene>
<comment type="subcellular location">
    <subcellularLocation>
        <location evidence="1">Nucleus</location>
    </subcellularLocation>
</comment>
<dbReference type="SUPFAM" id="SSF48150">
    <property type="entry name" value="DNA-glycosylase"/>
    <property type="match status" value="1"/>
</dbReference>
<proteinExistence type="predicted"/>
<evidence type="ECO:0000256" key="3">
    <source>
        <dbReference type="SAM" id="MobiDB-lite"/>
    </source>
</evidence>
<evidence type="ECO:0000313" key="5">
    <source>
        <dbReference type="Proteomes" id="UP000193218"/>
    </source>
</evidence>
<dbReference type="InterPro" id="IPR045138">
    <property type="entry name" value="MeCP2/MBD4"/>
</dbReference>
<dbReference type="Gene3D" id="1.10.340.30">
    <property type="entry name" value="Hypothetical protein, domain 2"/>
    <property type="match status" value="1"/>
</dbReference>
<feature type="compositionally biased region" description="Basic and acidic residues" evidence="3">
    <location>
        <begin position="155"/>
        <end position="164"/>
    </location>
</feature>
<evidence type="ECO:0000256" key="1">
    <source>
        <dbReference type="ARBA" id="ARBA00004123"/>
    </source>
</evidence>
<organism evidence="4 5">
    <name type="scientific">Kockovaella imperatae</name>
    <dbReference type="NCBI Taxonomy" id="4999"/>
    <lineage>
        <taxon>Eukaryota</taxon>
        <taxon>Fungi</taxon>
        <taxon>Dikarya</taxon>
        <taxon>Basidiomycota</taxon>
        <taxon>Agaricomycotina</taxon>
        <taxon>Tremellomycetes</taxon>
        <taxon>Tremellales</taxon>
        <taxon>Cuniculitremaceae</taxon>
        <taxon>Kockovaella</taxon>
    </lineage>
</organism>
<feature type="compositionally biased region" description="Low complexity" evidence="3">
    <location>
        <begin position="56"/>
        <end position="66"/>
    </location>
</feature>
<dbReference type="PANTHER" id="PTHR15074">
    <property type="entry name" value="METHYL-CPG-BINDING PROTEIN"/>
    <property type="match status" value="1"/>
</dbReference>
<keyword evidence="2" id="KW-0539">Nucleus</keyword>
<evidence type="ECO:0000256" key="2">
    <source>
        <dbReference type="ARBA" id="ARBA00023242"/>
    </source>
</evidence>
<evidence type="ECO:0000313" key="4">
    <source>
        <dbReference type="EMBL" id="ORX36684.1"/>
    </source>
</evidence>
<dbReference type="PANTHER" id="PTHR15074:SF0">
    <property type="entry name" value="METHYL-CPG-BINDING DOMAIN PROTEIN 4-LIKE PROTEIN"/>
    <property type="match status" value="1"/>
</dbReference>
<dbReference type="GO" id="GO:0003677">
    <property type="term" value="F:DNA binding"/>
    <property type="evidence" value="ECO:0007669"/>
    <property type="project" value="InterPro"/>
</dbReference>
<dbReference type="GO" id="GO:0003824">
    <property type="term" value="F:catalytic activity"/>
    <property type="evidence" value="ECO:0007669"/>
    <property type="project" value="InterPro"/>
</dbReference>
<dbReference type="InterPro" id="IPR011257">
    <property type="entry name" value="DNA_glycosylase"/>
</dbReference>
<dbReference type="GeneID" id="33560929"/>
<feature type="compositionally biased region" description="Low complexity" evidence="3">
    <location>
        <begin position="17"/>
        <end position="41"/>
    </location>
</feature>
<protein>
    <recommendedName>
        <fullName evidence="6">HhH-GPD domain-containing protein</fullName>
    </recommendedName>
</protein>
<sequence length="476" mass="53514">MIRAIGLLGIVEARMVSESSSSSSSPPAEGAAGSSPISGSPYFTPVKSIPSPYWTPPRSTRQTRSSARQKETIDEVNRLSSSSSSSLEKAVDEGELTALRIAGAITPRSRRRSERQRTSQVTVLDSPTHNLAVRKPSRVKPRDVYPLTPGTSPDSSRRVSERSRSGKITTPKRQKRIPEVIIALPPTPKTPSPVRRASQRAKIIVAKAETGIIEPVDKILLIQERVRHDPWKLLVATTLLNVTSGRAARPVFIEILKRWPDPESLANADMQDLVDVLYPIGLFIQRANSLKIMSKQYLDLRWPILTGSSPSRPCNPYEDPIPSLPLPIPPYLPESLDVYVFRGAGRYASDSFRIYSHLLPGFGAPHHEAKWLSKRSRAIERMHKVQSRDHRAPDELGEEPSEEMQLLDVLAVGECLSEEEEEEGEEEWRAVRPTDKELRRYLIWRWGLEGIEYDIMKGPKITRARDKRRLKGFNVQ</sequence>
<dbReference type="OrthoDB" id="10265068at2759"/>
<dbReference type="EMBL" id="NBSH01000007">
    <property type="protein sequence ID" value="ORX36684.1"/>
    <property type="molecule type" value="Genomic_DNA"/>
</dbReference>
<evidence type="ECO:0008006" key="6">
    <source>
        <dbReference type="Google" id="ProtNLM"/>
    </source>
</evidence>
<dbReference type="InParanoid" id="A0A1Y1UGQ1"/>
<dbReference type="RefSeq" id="XP_021870753.1">
    <property type="nucleotide sequence ID" value="XM_022019120.1"/>
</dbReference>
<dbReference type="AlphaFoldDB" id="A0A1Y1UGQ1"/>
<dbReference type="GO" id="GO:0005634">
    <property type="term" value="C:nucleus"/>
    <property type="evidence" value="ECO:0007669"/>
    <property type="project" value="UniProtKB-SubCell"/>
</dbReference>
<keyword evidence="5" id="KW-1185">Reference proteome</keyword>
<reference evidence="4 5" key="1">
    <citation type="submission" date="2017-03" db="EMBL/GenBank/DDBJ databases">
        <title>Widespread Adenine N6-methylation of Active Genes in Fungi.</title>
        <authorList>
            <consortium name="DOE Joint Genome Institute"/>
            <person name="Mondo S.J."/>
            <person name="Dannebaum R.O."/>
            <person name="Kuo R.C."/>
            <person name="Louie K.B."/>
            <person name="Bewick A.J."/>
            <person name="Labutti K."/>
            <person name="Haridas S."/>
            <person name="Kuo A."/>
            <person name="Salamov A."/>
            <person name="Ahrendt S.R."/>
            <person name="Lau R."/>
            <person name="Bowen B.P."/>
            <person name="Lipzen A."/>
            <person name="Sullivan W."/>
            <person name="Andreopoulos W.B."/>
            <person name="Clum A."/>
            <person name="Lindquist E."/>
            <person name="Daum C."/>
            <person name="Northen T.R."/>
            <person name="Ramamoorthy G."/>
            <person name="Schmitz R.J."/>
            <person name="Gryganskyi A."/>
            <person name="Culley D."/>
            <person name="Magnuson J."/>
            <person name="James T.Y."/>
            <person name="O'Malley M.A."/>
            <person name="Stajich J.E."/>
            <person name="Spatafora J.W."/>
            <person name="Visel A."/>
            <person name="Grigoriev I.V."/>
        </authorList>
    </citation>
    <scope>NUCLEOTIDE SEQUENCE [LARGE SCALE GENOMIC DNA]</scope>
    <source>
        <strain evidence="4 5">NRRL Y-17943</strain>
    </source>
</reference>
<dbReference type="Proteomes" id="UP000193218">
    <property type="component" value="Unassembled WGS sequence"/>
</dbReference>
<comment type="caution">
    <text evidence="4">The sequence shown here is derived from an EMBL/GenBank/DDBJ whole genome shotgun (WGS) entry which is preliminary data.</text>
</comment>
<name>A0A1Y1UGQ1_9TREE</name>
<accession>A0A1Y1UGQ1</accession>